<organism evidence="1">
    <name type="scientific">marine sediment metagenome</name>
    <dbReference type="NCBI Taxonomy" id="412755"/>
    <lineage>
        <taxon>unclassified sequences</taxon>
        <taxon>metagenomes</taxon>
        <taxon>ecological metagenomes</taxon>
    </lineage>
</organism>
<comment type="caution">
    <text evidence="1">The sequence shown here is derived from an EMBL/GenBank/DDBJ whole genome shotgun (WGS) entry which is preliminary data.</text>
</comment>
<name>X1GEE7_9ZZZZ</name>
<protein>
    <submittedName>
        <fullName evidence="1">Uncharacterized protein</fullName>
    </submittedName>
</protein>
<dbReference type="EMBL" id="BARU01017038">
    <property type="protein sequence ID" value="GAH55577.1"/>
    <property type="molecule type" value="Genomic_DNA"/>
</dbReference>
<proteinExistence type="predicted"/>
<accession>X1GEE7</accession>
<reference evidence="1" key="1">
    <citation type="journal article" date="2014" name="Front. Microbiol.">
        <title>High frequency of phylogenetically diverse reductive dehalogenase-homologous genes in deep subseafloor sedimentary metagenomes.</title>
        <authorList>
            <person name="Kawai M."/>
            <person name="Futagami T."/>
            <person name="Toyoda A."/>
            <person name="Takaki Y."/>
            <person name="Nishi S."/>
            <person name="Hori S."/>
            <person name="Arai W."/>
            <person name="Tsubouchi T."/>
            <person name="Morono Y."/>
            <person name="Uchiyama I."/>
            <person name="Ito T."/>
            <person name="Fujiyama A."/>
            <person name="Inagaki F."/>
            <person name="Takami H."/>
        </authorList>
    </citation>
    <scope>NUCLEOTIDE SEQUENCE</scope>
    <source>
        <strain evidence="1">Expedition CK06-06</strain>
    </source>
</reference>
<sequence>MVSEEPNEGDFYIEGVSLSGSGEGYGIPGGKETSPTVYFVLSILSEEEPVAEQTSEPEIAKIPQTENTTQEQTQEAPITGNVIFRFGTAISNFFLGLGMTGKAVVEFERETDGQVAASETFTYTLQEGERAELKPRSVRTNFGQLSDNDIELRIEGNDVIVTTNYSETGEGFGEDYLGSRSKEIVIDISNLGLILEQENLKISLIDSDQEIISLSTVLEEGEVAGETISEPESEIPEPEIIEEPEETEIYVPELIVSLQKDFLQYL</sequence>
<gene>
    <name evidence="1" type="ORF">S03H2_28283</name>
</gene>
<dbReference type="AlphaFoldDB" id="X1GEE7"/>
<evidence type="ECO:0000313" key="1">
    <source>
        <dbReference type="EMBL" id="GAH55577.1"/>
    </source>
</evidence>